<feature type="transmembrane region" description="Helical" evidence="1">
    <location>
        <begin position="21"/>
        <end position="44"/>
    </location>
</feature>
<gene>
    <name evidence="2" type="ORF">Thiowin_02471</name>
</gene>
<organism evidence="2 3">
    <name type="scientific">Thiorhodovibrio winogradskyi</name>
    <dbReference type="NCBI Taxonomy" id="77007"/>
    <lineage>
        <taxon>Bacteria</taxon>
        <taxon>Pseudomonadati</taxon>
        <taxon>Pseudomonadota</taxon>
        <taxon>Gammaproteobacteria</taxon>
        <taxon>Chromatiales</taxon>
        <taxon>Chromatiaceae</taxon>
        <taxon>Thiorhodovibrio</taxon>
    </lineage>
</organism>
<keyword evidence="3" id="KW-1185">Reference proteome</keyword>
<evidence type="ECO:0000313" key="3">
    <source>
        <dbReference type="Proteomes" id="UP001432180"/>
    </source>
</evidence>
<proteinExistence type="predicted"/>
<dbReference type="EMBL" id="CP121472">
    <property type="protein sequence ID" value="WPL17455.1"/>
    <property type="molecule type" value="Genomic_DNA"/>
</dbReference>
<accession>A0ABZ0SCY9</accession>
<dbReference type="Proteomes" id="UP001432180">
    <property type="component" value="Chromosome"/>
</dbReference>
<keyword evidence="1" id="KW-1133">Transmembrane helix</keyword>
<protein>
    <submittedName>
        <fullName evidence="2">Uncharacterized protein</fullName>
    </submittedName>
</protein>
<keyword evidence="1" id="KW-0472">Membrane</keyword>
<evidence type="ECO:0000313" key="2">
    <source>
        <dbReference type="EMBL" id="WPL17455.1"/>
    </source>
</evidence>
<reference evidence="2 3" key="1">
    <citation type="journal article" date="2023" name="Microorganisms">
        <title>Thiorhodovibrio frisius and Trv. litoralis spp. nov., Two Novel Members from a Clade of Fastidious Purple Sulfur Bacteria That Exhibit Unique Red-Shifted Light-Harvesting Capabilities.</title>
        <authorList>
            <person name="Methner A."/>
            <person name="Kuzyk S.B."/>
            <person name="Petersen J."/>
            <person name="Bauer S."/>
            <person name="Brinkmann H."/>
            <person name="Sichau K."/>
            <person name="Wanner G."/>
            <person name="Wolf J."/>
            <person name="Neumann-Schaal M."/>
            <person name="Henke P."/>
            <person name="Tank M."/>
            <person name="Sproer C."/>
            <person name="Bunk B."/>
            <person name="Overmann J."/>
        </authorList>
    </citation>
    <scope>NUCLEOTIDE SEQUENCE [LARGE SCALE GENOMIC DNA]</scope>
    <source>
        <strain evidence="2 3">DSM 6702</strain>
    </source>
</reference>
<sequence>MSPSPRPSTTAVPLTRLFGGIGARLLLLAGIPTLLLLLLAGFTLNTQHQQAVELGRIAFAT</sequence>
<dbReference type="RefSeq" id="WP_328987966.1">
    <property type="nucleotide sequence ID" value="NZ_CP121472.1"/>
</dbReference>
<evidence type="ECO:0000256" key="1">
    <source>
        <dbReference type="SAM" id="Phobius"/>
    </source>
</evidence>
<name>A0ABZ0SCY9_9GAMM</name>
<keyword evidence="1" id="KW-0812">Transmembrane</keyword>